<feature type="transmembrane region" description="Helical" evidence="7">
    <location>
        <begin position="306"/>
        <end position="324"/>
    </location>
</feature>
<protein>
    <submittedName>
        <fullName evidence="9">OFA family oxalate/formate antiporter-like MFS transporter</fullName>
    </submittedName>
</protein>
<dbReference type="OrthoDB" id="9793415at2"/>
<sequence>METNKNRWLIALSAIAIHLSIGSVYAYSVYQNPLNDTLGWAVSDVSLAFTVAIFFLGMSAAFLGFFVEKYGPRISGFVAATLFGIGTLGAGWSIQLESLPMFIAFYGVIGGIGLGIGYITPVSTLVKWFPDRRGLATGMAVMGFGAGALITSPVAEFLMGAVSIPGAFYILGTAYIIMMVAGASYLKRPPEGWKPAAMIEREKQEKEEGKNDTTEEKKKEEPSGDLSQLKANEAIKTLRFYLLWLIMFINISAGIMLLAVASSMTQEITGSTAATAATIVGIMGLFNGLGRIVWASASDYLGRTNVFTIFFSIQVIAFFVLPLVTNVVLFGILLCIIISCYGGGFACLPAYIGDLFGTKQLGAIHGYLLTAWAMAGIAGPTIVSSVVEATNSYAISFYIVNIMLIVALVCAILLRFNVKKVRRQNQTQAA</sequence>
<dbReference type="InterPro" id="IPR036259">
    <property type="entry name" value="MFS_trans_sf"/>
</dbReference>
<name>A0A419V8Z7_9BACL</name>
<keyword evidence="2" id="KW-0813">Transport</keyword>
<feature type="transmembrane region" description="Helical" evidence="7">
    <location>
        <begin position="134"/>
        <end position="155"/>
    </location>
</feature>
<dbReference type="PANTHER" id="PTHR43385:SF1">
    <property type="entry name" value="RIBOFLAVIN TRANSPORTER RIBJ"/>
    <property type="match status" value="1"/>
</dbReference>
<keyword evidence="3 7" id="KW-0812">Transmembrane</keyword>
<dbReference type="CDD" id="cd17353">
    <property type="entry name" value="MFS_OFA_like"/>
    <property type="match status" value="1"/>
</dbReference>
<feature type="transmembrane region" description="Helical" evidence="7">
    <location>
        <begin position="167"/>
        <end position="186"/>
    </location>
</feature>
<feature type="domain" description="Major facilitator superfamily (MFS) profile" evidence="8">
    <location>
        <begin position="6"/>
        <end position="419"/>
    </location>
</feature>
<dbReference type="SUPFAM" id="SSF103473">
    <property type="entry name" value="MFS general substrate transporter"/>
    <property type="match status" value="1"/>
</dbReference>
<keyword evidence="10" id="KW-1185">Reference proteome</keyword>
<keyword evidence="5 7" id="KW-0472">Membrane</keyword>
<comment type="caution">
    <text evidence="9">The sequence shown here is derived from an EMBL/GenBank/DDBJ whole genome shotgun (WGS) entry which is preliminary data.</text>
</comment>
<dbReference type="InterPro" id="IPR020846">
    <property type="entry name" value="MFS_dom"/>
</dbReference>
<dbReference type="GO" id="GO:0022857">
    <property type="term" value="F:transmembrane transporter activity"/>
    <property type="evidence" value="ECO:0007669"/>
    <property type="project" value="InterPro"/>
</dbReference>
<keyword evidence="4 7" id="KW-1133">Transmembrane helix</keyword>
<feature type="transmembrane region" description="Helical" evidence="7">
    <location>
        <begin position="364"/>
        <end position="387"/>
    </location>
</feature>
<evidence type="ECO:0000313" key="9">
    <source>
        <dbReference type="EMBL" id="RKD76448.1"/>
    </source>
</evidence>
<feature type="transmembrane region" description="Helical" evidence="7">
    <location>
        <begin position="330"/>
        <end position="352"/>
    </location>
</feature>
<reference evidence="9 10" key="1">
    <citation type="submission" date="2018-09" db="EMBL/GenBank/DDBJ databases">
        <title>Genomic Encyclopedia of Archaeal and Bacterial Type Strains, Phase II (KMG-II): from individual species to whole genera.</title>
        <authorList>
            <person name="Goeker M."/>
        </authorList>
    </citation>
    <scope>NUCLEOTIDE SEQUENCE [LARGE SCALE GENOMIC DNA]</scope>
    <source>
        <strain evidence="9 10">DSM 17008</strain>
    </source>
</reference>
<dbReference type="InterPro" id="IPR011701">
    <property type="entry name" value="MFS"/>
</dbReference>
<feature type="transmembrane region" description="Helical" evidence="7">
    <location>
        <begin position="273"/>
        <end position="294"/>
    </location>
</feature>
<dbReference type="InterPro" id="IPR052983">
    <property type="entry name" value="MFS_Riboflavin_Transporter"/>
</dbReference>
<dbReference type="PANTHER" id="PTHR43385">
    <property type="entry name" value="RIBOFLAVIN TRANSPORTER RIBJ"/>
    <property type="match status" value="1"/>
</dbReference>
<dbReference type="GO" id="GO:0005886">
    <property type="term" value="C:plasma membrane"/>
    <property type="evidence" value="ECO:0007669"/>
    <property type="project" value="UniProtKB-SubCell"/>
</dbReference>
<dbReference type="Pfam" id="PF07690">
    <property type="entry name" value="MFS_1"/>
    <property type="match status" value="1"/>
</dbReference>
<feature type="transmembrane region" description="Helical" evidence="7">
    <location>
        <begin position="45"/>
        <end position="67"/>
    </location>
</feature>
<dbReference type="RefSeq" id="WP_120191850.1">
    <property type="nucleotide sequence ID" value="NZ_RAPK01000006.1"/>
</dbReference>
<dbReference type="EMBL" id="RAPK01000006">
    <property type="protein sequence ID" value="RKD76448.1"/>
    <property type="molecule type" value="Genomic_DNA"/>
</dbReference>
<dbReference type="AlphaFoldDB" id="A0A419V8Z7"/>
<evidence type="ECO:0000256" key="6">
    <source>
        <dbReference type="SAM" id="MobiDB-lite"/>
    </source>
</evidence>
<dbReference type="Proteomes" id="UP000285120">
    <property type="component" value="Unassembled WGS sequence"/>
</dbReference>
<evidence type="ECO:0000256" key="1">
    <source>
        <dbReference type="ARBA" id="ARBA00004651"/>
    </source>
</evidence>
<feature type="compositionally biased region" description="Basic and acidic residues" evidence="6">
    <location>
        <begin position="201"/>
        <end position="222"/>
    </location>
</feature>
<evidence type="ECO:0000256" key="3">
    <source>
        <dbReference type="ARBA" id="ARBA00022692"/>
    </source>
</evidence>
<evidence type="ECO:0000256" key="5">
    <source>
        <dbReference type="ARBA" id="ARBA00023136"/>
    </source>
</evidence>
<feature type="transmembrane region" description="Helical" evidence="7">
    <location>
        <begin position="393"/>
        <end position="414"/>
    </location>
</feature>
<evidence type="ECO:0000259" key="8">
    <source>
        <dbReference type="PROSITE" id="PS50850"/>
    </source>
</evidence>
<accession>A0A419V8Z7</accession>
<proteinExistence type="predicted"/>
<evidence type="ECO:0000256" key="7">
    <source>
        <dbReference type="SAM" id="Phobius"/>
    </source>
</evidence>
<feature type="region of interest" description="Disordered" evidence="6">
    <location>
        <begin position="201"/>
        <end position="225"/>
    </location>
</feature>
<evidence type="ECO:0000313" key="10">
    <source>
        <dbReference type="Proteomes" id="UP000285120"/>
    </source>
</evidence>
<feature type="transmembrane region" description="Helical" evidence="7">
    <location>
        <begin position="101"/>
        <end position="122"/>
    </location>
</feature>
<gene>
    <name evidence="9" type="ORF">ATL39_0665</name>
</gene>
<comment type="subcellular location">
    <subcellularLocation>
        <location evidence="1">Cell membrane</location>
        <topology evidence="1">Multi-pass membrane protein</topology>
    </subcellularLocation>
</comment>
<evidence type="ECO:0000256" key="4">
    <source>
        <dbReference type="ARBA" id="ARBA00022989"/>
    </source>
</evidence>
<evidence type="ECO:0000256" key="2">
    <source>
        <dbReference type="ARBA" id="ARBA00022448"/>
    </source>
</evidence>
<feature type="transmembrane region" description="Helical" evidence="7">
    <location>
        <begin position="74"/>
        <end position="95"/>
    </location>
</feature>
<feature type="transmembrane region" description="Helical" evidence="7">
    <location>
        <begin position="240"/>
        <end position="261"/>
    </location>
</feature>
<organism evidence="9 10">
    <name type="scientific">Sinobaca qinghaiensis</name>
    <dbReference type="NCBI Taxonomy" id="342944"/>
    <lineage>
        <taxon>Bacteria</taxon>
        <taxon>Bacillati</taxon>
        <taxon>Bacillota</taxon>
        <taxon>Bacilli</taxon>
        <taxon>Bacillales</taxon>
        <taxon>Sporolactobacillaceae</taxon>
        <taxon>Sinobaca</taxon>
    </lineage>
</organism>
<dbReference type="PROSITE" id="PS50850">
    <property type="entry name" value="MFS"/>
    <property type="match status" value="1"/>
</dbReference>
<dbReference type="Gene3D" id="1.20.1250.20">
    <property type="entry name" value="MFS general substrate transporter like domains"/>
    <property type="match status" value="2"/>
</dbReference>